<dbReference type="RefSeq" id="WP_238567595.1">
    <property type="nucleotide sequence ID" value="NZ_JGZP01000003.1"/>
</dbReference>
<keyword evidence="2" id="KW-1185">Reference proteome</keyword>
<dbReference type="EMBL" id="JGZP01000003">
    <property type="protein sequence ID" value="KFJ01221.1"/>
    <property type="molecule type" value="Genomic_DNA"/>
</dbReference>
<protein>
    <submittedName>
        <fullName evidence="1">Uncharacterized protein</fullName>
    </submittedName>
</protein>
<sequence length="105" mass="11704">MSVCAFDVTIRTRDGRTCTRLPRAYGDSPATILPALSRKTCAWDDSTIRNDFPDKLRLAIDHMDAKTRRTTFRLIAKAHFSLTSDPHQQVHGVLADGSVREPAPP</sequence>
<accession>A0A087E0C0</accession>
<reference evidence="1 2" key="1">
    <citation type="submission" date="2014-03" db="EMBL/GenBank/DDBJ databases">
        <title>Genomics of Bifidobacteria.</title>
        <authorList>
            <person name="Ventura M."/>
            <person name="Milani C."/>
            <person name="Lugli G.A."/>
        </authorList>
    </citation>
    <scope>NUCLEOTIDE SEQUENCE [LARGE SCALE GENOMIC DNA]</scope>
    <source>
        <strain evidence="1 2">DSM 23968</strain>
    </source>
</reference>
<organism evidence="1 2">
    <name type="scientific">Bifidobacterium stellenboschense</name>
    <dbReference type="NCBI Taxonomy" id="762211"/>
    <lineage>
        <taxon>Bacteria</taxon>
        <taxon>Bacillati</taxon>
        <taxon>Actinomycetota</taxon>
        <taxon>Actinomycetes</taxon>
        <taxon>Bifidobacteriales</taxon>
        <taxon>Bifidobacteriaceae</taxon>
        <taxon>Bifidobacterium</taxon>
    </lineage>
</organism>
<evidence type="ECO:0000313" key="1">
    <source>
        <dbReference type="EMBL" id="KFJ01221.1"/>
    </source>
</evidence>
<dbReference type="Proteomes" id="UP000029004">
    <property type="component" value="Unassembled WGS sequence"/>
</dbReference>
<comment type="caution">
    <text evidence="1">The sequence shown here is derived from an EMBL/GenBank/DDBJ whole genome shotgun (WGS) entry which is preliminary data.</text>
</comment>
<evidence type="ECO:0000313" key="2">
    <source>
        <dbReference type="Proteomes" id="UP000029004"/>
    </source>
</evidence>
<proteinExistence type="predicted"/>
<name>A0A087E0C0_9BIFI</name>
<dbReference type="AlphaFoldDB" id="A0A087E0C0"/>
<gene>
    <name evidence="1" type="ORF">BSTEL_0944</name>
</gene>